<gene>
    <name evidence="1" type="ORF">GIW81_00770</name>
</gene>
<comment type="caution">
    <text evidence="1">The sequence shown here is derived from an EMBL/GenBank/DDBJ whole genome shotgun (WGS) entry which is preliminary data.</text>
</comment>
<keyword evidence="2" id="KW-1185">Reference proteome</keyword>
<proteinExistence type="predicted"/>
<sequence>MRTLESLRAELLDLRAIRGLIARGWCQGTYAETRDRAERGNYRHATAYAWCLAGASFATDADICVDDRLRALIREDTACDGMVDWNDDPHRTQGEVLALIRRAESEVEDEIAALWWQRLIRPWTWFRT</sequence>
<reference evidence="1 2" key="1">
    <citation type="submission" date="2019-11" db="EMBL/GenBank/DDBJ databases">
        <title>Identification of a novel strain.</title>
        <authorList>
            <person name="Xu Q."/>
            <person name="Wang G."/>
        </authorList>
    </citation>
    <scope>NUCLEOTIDE SEQUENCE [LARGE SCALE GENOMIC DNA]</scope>
    <source>
        <strain evidence="2">xq</strain>
    </source>
</reference>
<dbReference type="Pfam" id="PF19698">
    <property type="entry name" value="DUF6197"/>
    <property type="match status" value="1"/>
</dbReference>
<evidence type="ECO:0000313" key="1">
    <source>
        <dbReference type="EMBL" id="MTD92860.1"/>
    </source>
</evidence>
<name>A0A6I3KFT5_9HYPH</name>
<protein>
    <submittedName>
        <fullName evidence="1">Uncharacterized protein</fullName>
    </submittedName>
</protein>
<accession>A0A6I3KFT5</accession>
<dbReference type="EMBL" id="WMBQ01000001">
    <property type="protein sequence ID" value="MTD92860.1"/>
    <property type="molecule type" value="Genomic_DNA"/>
</dbReference>
<evidence type="ECO:0000313" key="2">
    <source>
        <dbReference type="Proteomes" id="UP000440694"/>
    </source>
</evidence>
<organism evidence="1 2">
    <name type="scientific">Hyphomicrobium album</name>
    <dbReference type="NCBI Taxonomy" id="2665159"/>
    <lineage>
        <taxon>Bacteria</taxon>
        <taxon>Pseudomonadati</taxon>
        <taxon>Pseudomonadota</taxon>
        <taxon>Alphaproteobacteria</taxon>
        <taxon>Hyphomicrobiales</taxon>
        <taxon>Hyphomicrobiaceae</taxon>
        <taxon>Hyphomicrobium</taxon>
    </lineage>
</organism>
<dbReference type="RefSeq" id="WP_154737450.1">
    <property type="nucleotide sequence ID" value="NZ_WMBQ01000001.1"/>
</dbReference>
<dbReference type="Proteomes" id="UP000440694">
    <property type="component" value="Unassembled WGS sequence"/>
</dbReference>
<dbReference type="InterPro" id="IPR045677">
    <property type="entry name" value="DUF6197"/>
</dbReference>
<dbReference type="AlphaFoldDB" id="A0A6I3KFT5"/>